<proteinExistence type="predicted"/>
<reference evidence="1 2" key="1">
    <citation type="journal article" date="2024" name="G3 (Bethesda)">
        <title>Genome assembly of Hibiscus sabdariffa L. provides insights into metabolisms of medicinal natural products.</title>
        <authorList>
            <person name="Kim T."/>
        </authorList>
    </citation>
    <scope>NUCLEOTIDE SEQUENCE [LARGE SCALE GENOMIC DNA]</scope>
    <source>
        <strain evidence="1">TK-2024</strain>
        <tissue evidence="1">Old leaves</tissue>
    </source>
</reference>
<evidence type="ECO:0000313" key="1">
    <source>
        <dbReference type="EMBL" id="KAK8600921.1"/>
    </source>
</evidence>
<evidence type="ECO:0008006" key="3">
    <source>
        <dbReference type="Google" id="ProtNLM"/>
    </source>
</evidence>
<gene>
    <name evidence="1" type="ORF">V6N12_050766</name>
</gene>
<evidence type="ECO:0000313" key="2">
    <source>
        <dbReference type="Proteomes" id="UP001472677"/>
    </source>
</evidence>
<name>A0ABR2GDC6_9ROSI</name>
<keyword evidence="2" id="KW-1185">Reference proteome</keyword>
<comment type="caution">
    <text evidence="1">The sequence shown here is derived from an EMBL/GenBank/DDBJ whole genome shotgun (WGS) entry which is preliminary data.</text>
</comment>
<dbReference type="EMBL" id="JBBPBM010000001">
    <property type="protein sequence ID" value="KAK8600921.1"/>
    <property type="molecule type" value="Genomic_DNA"/>
</dbReference>
<organism evidence="1 2">
    <name type="scientific">Hibiscus sabdariffa</name>
    <name type="common">roselle</name>
    <dbReference type="NCBI Taxonomy" id="183260"/>
    <lineage>
        <taxon>Eukaryota</taxon>
        <taxon>Viridiplantae</taxon>
        <taxon>Streptophyta</taxon>
        <taxon>Embryophyta</taxon>
        <taxon>Tracheophyta</taxon>
        <taxon>Spermatophyta</taxon>
        <taxon>Magnoliopsida</taxon>
        <taxon>eudicotyledons</taxon>
        <taxon>Gunneridae</taxon>
        <taxon>Pentapetalae</taxon>
        <taxon>rosids</taxon>
        <taxon>malvids</taxon>
        <taxon>Malvales</taxon>
        <taxon>Malvaceae</taxon>
        <taxon>Malvoideae</taxon>
        <taxon>Hibiscus</taxon>
    </lineage>
</organism>
<sequence>MLHTINNFIINPIREPNRRKRTRVIYDTILVQDFNFLIKESTRTLITGVWATIRDNIIWCVGNGEEIDFWFDSWLDDCGLLIGHVIAAGAISLQRITVAEMVNDQGEWDWPRFEGLLPIEILLRISAKKPPAHGAKVDLIVSEDRRSISEMSKSLASATQQAMRLVNAPLAVAAGRRRDLAQWTQPHGSLFLNRGRDWLVAFRHVHRNGNKVADAMAKLADRSHLNCLCFMAPPVEVESLFQEDAVNSNML</sequence>
<accession>A0ABR2GDC6</accession>
<protein>
    <recommendedName>
        <fullName evidence="3">RNase H type-1 domain-containing protein</fullName>
    </recommendedName>
</protein>
<dbReference type="Proteomes" id="UP001472677">
    <property type="component" value="Unassembled WGS sequence"/>
</dbReference>